<evidence type="ECO:0000259" key="3">
    <source>
        <dbReference type="Pfam" id="PF13439"/>
    </source>
</evidence>
<reference evidence="4 5" key="1">
    <citation type="submission" date="2017-09" db="EMBL/GenBank/DDBJ databases">
        <title>Depth-based differentiation of microbial function through sediment-hosted aquifers and enrichment of novel symbionts in the deep terrestrial subsurface.</title>
        <authorList>
            <person name="Probst A.J."/>
            <person name="Ladd B."/>
            <person name="Jarett J.K."/>
            <person name="Geller-Mcgrath D.E."/>
            <person name="Sieber C.M."/>
            <person name="Emerson J.B."/>
            <person name="Anantharaman K."/>
            <person name="Thomas B.C."/>
            <person name="Malmstrom R."/>
            <person name="Stieglmeier M."/>
            <person name="Klingl A."/>
            <person name="Woyke T."/>
            <person name="Ryan C.M."/>
            <person name="Banfield J.F."/>
        </authorList>
    </citation>
    <scope>NUCLEOTIDE SEQUENCE [LARGE SCALE GENOMIC DNA]</scope>
    <source>
        <strain evidence="4">CG_4_10_14_0_8_um_filter_42_10</strain>
    </source>
</reference>
<name>A0A2M7RIA1_9BACT</name>
<evidence type="ECO:0000259" key="2">
    <source>
        <dbReference type="Pfam" id="PF00534"/>
    </source>
</evidence>
<dbReference type="Gene3D" id="3.40.50.2000">
    <property type="entry name" value="Glycogen Phosphorylase B"/>
    <property type="match status" value="2"/>
</dbReference>
<evidence type="ECO:0000256" key="1">
    <source>
        <dbReference type="ARBA" id="ARBA00022679"/>
    </source>
</evidence>
<evidence type="ECO:0000313" key="5">
    <source>
        <dbReference type="Proteomes" id="UP000230779"/>
    </source>
</evidence>
<dbReference type="Proteomes" id="UP000230779">
    <property type="component" value="Unassembled WGS sequence"/>
</dbReference>
<dbReference type="Pfam" id="PF00534">
    <property type="entry name" value="Glycos_transf_1"/>
    <property type="match status" value="1"/>
</dbReference>
<accession>A0A2M7RIA1</accession>
<dbReference type="InterPro" id="IPR028098">
    <property type="entry name" value="Glyco_trans_4-like_N"/>
</dbReference>
<organism evidence="4 5">
    <name type="scientific">Candidatus Kerfeldbacteria bacterium CG_4_10_14_0_8_um_filter_42_10</name>
    <dbReference type="NCBI Taxonomy" id="2014248"/>
    <lineage>
        <taxon>Bacteria</taxon>
        <taxon>Candidatus Kerfeldiibacteriota</taxon>
    </lineage>
</organism>
<dbReference type="InterPro" id="IPR001296">
    <property type="entry name" value="Glyco_trans_1"/>
</dbReference>
<dbReference type="SUPFAM" id="SSF53756">
    <property type="entry name" value="UDP-Glycosyltransferase/glycogen phosphorylase"/>
    <property type="match status" value="1"/>
</dbReference>
<keyword evidence="1" id="KW-0808">Transferase</keyword>
<protein>
    <recommendedName>
        <fullName evidence="6">Glycosyltransferase family 1 protein</fullName>
    </recommendedName>
</protein>
<evidence type="ECO:0008006" key="6">
    <source>
        <dbReference type="Google" id="ProtNLM"/>
    </source>
</evidence>
<dbReference type="Pfam" id="PF13439">
    <property type="entry name" value="Glyco_transf_4"/>
    <property type="match status" value="1"/>
</dbReference>
<gene>
    <name evidence="4" type="ORF">COY66_04025</name>
</gene>
<comment type="caution">
    <text evidence="4">The sequence shown here is derived from an EMBL/GenBank/DDBJ whole genome shotgun (WGS) entry which is preliminary data.</text>
</comment>
<sequence>MRIGVDIRSLLDQESGGVAAYTEQLLVNLAKIDSENEYLLFYNVFHKDVDSFFKKKFPNSNFSIQSFHFPNKILNSSLNYLHFPKIDKLIGGVDLFFEPNLIFLAFSDNPKKVITLHDLSFLLYPKFYSVKGRWWHKAINPKKIIPNFDQIIAVSESTRKDIINLLAVPPEKVSAIYSGINAAGYQNLDSAVRDKVKEKYHLPERFILSLSAIEPRKNIDSLILAFELFKKRSGSDYHLVIAGGHRKKPKISQALINRSQFKNQIHLVGYVANEEKPYFYNLASLFIYPSFYEGFGFPPLEAMAASTPVIASYSSALSEVCEEAAILIDPHNIEELTEAINQVVFSSELSQRLIEKGLKQIQKFPWERTARETLKLFKNLVS</sequence>
<feature type="domain" description="Glycosyl transferase family 1" evidence="2">
    <location>
        <begin position="202"/>
        <end position="359"/>
    </location>
</feature>
<dbReference type="PANTHER" id="PTHR46401:SF2">
    <property type="entry name" value="GLYCOSYLTRANSFERASE WBBK-RELATED"/>
    <property type="match status" value="1"/>
</dbReference>
<feature type="domain" description="Glycosyltransferase subfamily 4-like N-terminal" evidence="3">
    <location>
        <begin position="75"/>
        <end position="182"/>
    </location>
</feature>
<dbReference type="EMBL" id="PFMD01000047">
    <property type="protein sequence ID" value="PIY96470.1"/>
    <property type="molecule type" value="Genomic_DNA"/>
</dbReference>
<dbReference type="FunFam" id="3.40.50.2000:FF:000119">
    <property type="entry name" value="Glycosyl transferase group 1"/>
    <property type="match status" value="1"/>
</dbReference>
<dbReference type="AlphaFoldDB" id="A0A2M7RIA1"/>
<proteinExistence type="predicted"/>
<evidence type="ECO:0000313" key="4">
    <source>
        <dbReference type="EMBL" id="PIY96470.1"/>
    </source>
</evidence>
<dbReference type="CDD" id="cd03809">
    <property type="entry name" value="GT4_MtfB-like"/>
    <property type="match status" value="1"/>
</dbReference>
<dbReference type="PANTHER" id="PTHR46401">
    <property type="entry name" value="GLYCOSYLTRANSFERASE WBBK-RELATED"/>
    <property type="match status" value="1"/>
</dbReference>
<dbReference type="GO" id="GO:0016757">
    <property type="term" value="F:glycosyltransferase activity"/>
    <property type="evidence" value="ECO:0007669"/>
    <property type="project" value="InterPro"/>
</dbReference>